<accession>A0A2P2IZL8</accession>
<dbReference type="EMBL" id="GGEC01006201">
    <property type="protein sequence ID" value="MBW86684.1"/>
    <property type="molecule type" value="Transcribed_RNA"/>
</dbReference>
<reference evidence="1" key="1">
    <citation type="submission" date="2018-02" db="EMBL/GenBank/DDBJ databases">
        <title>Rhizophora mucronata_Transcriptome.</title>
        <authorList>
            <person name="Meera S.P."/>
            <person name="Sreeshan A."/>
            <person name="Augustine A."/>
        </authorList>
    </citation>
    <scope>NUCLEOTIDE SEQUENCE</scope>
    <source>
        <tissue evidence="1">Leaf</tissue>
    </source>
</reference>
<proteinExistence type="predicted"/>
<evidence type="ECO:0000313" key="1">
    <source>
        <dbReference type="EMBL" id="MBW86684.1"/>
    </source>
</evidence>
<organism evidence="1">
    <name type="scientific">Rhizophora mucronata</name>
    <name type="common">Asiatic mangrove</name>
    <dbReference type="NCBI Taxonomy" id="61149"/>
    <lineage>
        <taxon>Eukaryota</taxon>
        <taxon>Viridiplantae</taxon>
        <taxon>Streptophyta</taxon>
        <taxon>Embryophyta</taxon>
        <taxon>Tracheophyta</taxon>
        <taxon>Spermatophyta</taxon>
        <taxon>Magnoliopsida</taxon>
        <taxon>eudicotyledons</taxon>
        <taxon>Gunneridae</taxon>
        <taxon>Pentapetalae</taxon>
        <taxon>rosids</taxon>
        <taxon>fabids</taxon>
        <taxon>Malpighiales</taxon>
        <taxon>Rhizophoraceae</taxon>
        <taxon>Rhizophora</taxon>
    </lineage>
</organism>
<protein>
    <submittedName>
        <fullName evidence="1">Uncharacterized protein</fullName>
    </submittedName>
</protein>
<sequence>MCFADYLISGSQHPEIFSFKSRVSYVWFMVSFQGITSRYLFERNQPFRSLFYVQKLNGNSISHHF</sequence>
<name>A0A2P2IZL8_RHIMU</name>
<dbReference type="AlphaFoldDB" id="A0A2P2IZL8"/>